<evidence type="ECO:0000313" key="1">
    <source>
        <dbReference type="EMBL" id="EDO60990.1"/>
    </source>
</evidence>
<sequence length="101" mass="11311">MFRNRLSPAEAAQGLASVFNILILKRRWIAEPARLGRERRLPRAWTAQEICVRKSACQPLFSYCFSAQTGGKALGSGWPLFGRAEQRGGIFSRGEPAAWIF</sequence>
<organism evidence="1 3">
    <name type="scientific">[Clostridium] leptum DSM 753</name>
    <dbReference type="NCBI Taxonomy" id="428125"/>
    <lineage>
        <taxon>Bacteria</taxon>
        <taxon>Bacillati</taxon>
        <taxon>Bacillota</taxon>
        <taxon>Clostridia</taxon>
        <taxon>Eubacteriales</taxon>
        <taxon>Oscillospiraceae</taxon>
        <taxon>Oscillospiraceae incertae sedis</taxon>
    </lineage>
</organism>
<gene>
    <name evidence="2" type="ORF">CH238_11235</name>
    <name evidence="1" type="ORF">CLOLEP_02602</name>
</gene>
<dbReference type="Proteomes" id="UP000003490">
    <property type="component" value="Unassembled WGS sequence"/>
</dbReference>
<protein>
    <submittedName>
        <fullName evidence="1">Uncharacterized protein</fullName>
    </submittedName>
</protein>
<reference evidence="1 3" key="2">
    <citation type="submission" date="2007-08" db="EMBL/GenBank/DDBJ databases">
        <authorList>
            <person name="Fulton L."/>
            <person name="Clifton S."/>
            <person name="Fulton B."/>
            <person name="Xu J."/>
            <person name="Minx P."/>
            <person name="Pepin K.H."/>
            <person name="Johnson M."/>
            <person name="Thiruvilangam P."/>
            <person name="Bhonagiri V."/>
            <person name="Nash W.E."/>
            <person name="Wang C."/>
            <person name="Mardis E.R."/>
            <person name="Wilson R.K."/>
        </authorList>
    </citation>
    <scope>NUCLEOTIDE SEQUENCE [LARGE SCALE GENOMIC DNA]</scope>
    <source>
        <strain evidence="1 3">DSM 753</strain>
    </source>
</reference>
<accession>A7VVJ0</accession>
<reference evidence="2 4" key="3">
    <citation type="submission" date="2017-07" db="EMBL/GenBank/DDBJ databases">
        <title>Prevalence of linear plasmids in Cutibacterium (Propionibacterium) acnes isolates obtained from prostatic tissue.</title>
        <authorList>
            <person name="Davidsson S."/>
            <person name="Carlsson J."/>
            <person name="Molling P."/>
            <person name="Andren O."/>
            <person name="Andersson S.-O."/>
            <person name="Brzuszkiewicz E."/>
            <person name="Poehlein A."/>
            <person name="Al-Zeer M."/>
            <person name="Brinkmann V."/>
            <person name="Scavenius C."/>
            <person name="Nazipi S."/>
            <person name="Soderquist B."/>
            <person name="Bruggemann H."/>
        </authorList>
    </citation>
    <scope>NUCLEOTIDE SEQUENCE [LARGE SCALE GENOMIC DNA]</scope>
    <source>
        <strain evidence="2 4">DSM 753</strain>
    </source>
</reference>
<dbReference type="HOGENOM" id="CLU_2286612_0_0_9"/>
<evidence type="ECO:0000313" key="3">
    <source>
        <dbReference type="Proteomes" id="UP000003490"/>
    </source>
</evidence>
<dbReference type="EMBL" id="ABCB02000019">
    <property type="protein sequence ID" value="EDO60990.1"/>
    <property type="molecule type" value="Genomic_DNA"/>
</dbReference>
<dbReference type="Proteomes" id="UP000220611">
    <property type="component" value="Unassembled WGS sequence"/>
</dbReference>
<dbReference type="EMBL" id="NOXF01000009">
    <property type="protein sequence ID" value="PEQ23947.1"/>
    <property type="molecule type" value="Genomic_DNA"/>
</dbReference>
<reference evidence="1 3" key="1">
    <citation type="submission" date="2007-08" db="EMBL/GenBank/DDBJ databases">
        <title>Draft genome sequence of Clostridium leptum (DSM 753).</title>
        <authorList>
            <person name="Sudarsanam P."/>
            <person name="Ley R."/>
            <person name="Guruge J."/>
            <person name="Turnbaugh P.J."/>
            <person name="Mahowald M."/>
            <person name="Liep D."/>
            <person name="Gordon J."/>
        </authorList>
    </citation>
    <scope>NUCLEOTIDE SEQUENCE [LARGE SCALE GENOMIC DNA]</scope>
    <source>
        <strain evidence="1 3">DSM 753</strain>
    </source>
</reference>
<proteinExistence type="predicted"/>
<dbReference type="AlphaFoldDB" id="A7VVJ0"/>
<name>A7VVJ0_9FIRM</name>
<keyword evidence="4" id="KW-1185">Reference proteome</keyword>
<evidence type="ECO:0000313" key="4">
    <source>
        <dbReference type="Proteomes" id="UP000220611"/>
    </source>
</evidence>
<comment type="caution">
    <text evidence="1">The sequence shown here is derived from an EMBL/GenBank/DDBJ whole genome shotgun (WGS) entry which is preliminary data.</text>
</comment>
<evidence type="ECO:0000313" key="2">
    <source>
        <dbReference type="EMBL" id="PEQ23947.1"/>
    </source>
</evidence>